<evidence type="ECO:0000313" key="4">
    <source>
        <dbReference type="EMBL" id="GKT30024.1"/>
    </source>
</evidence>
<keyword evidence="1" id="KW-0479">Metal-binding</keyword>
<evidence type="ECO:0000313" key="5">
    <source>
        <dbReference type="Proteomes" id="UP001057375"/>
    </source>
</evidence>
<dbReference type="PROSITE" id="PS50158">
    <property type="entry name" value="ZF_CCHC"/>
    <property type="match status" value="1"/>
</dbReference>
<dbReference type="SMART" id="SM00343">
    <property type="entry name" value="ZnF_C2HC"/>
    <property type="match status" value="1"/>
</dbReference>
<evidence type="ECO:0000256" key="1">
    <source>
        <dbReference type="PROSITE-ProRule" id="PRU00047"/>
    </source>
</evidence>
<feature type="compositionally biased region" description="Basic and acidic residues" evidence="2">
    <location>
        <begin position="303"/>
        <end position="312"/>
    </location>
</feature>
<feature type="region of interest" description="Disordered" evidence="2">
    <location>
        <begin position="244"/>
        <end position="320"/>
    </location>
</feature>
<feature type="compositionally biased region" description="Polar residues" evidence="2">
    <location>
        <begin position="16"/>
        <end position="25"/>
    </location>
</feature>
<dbReference type="InterPro" id="IPR036875">
    <property type="entry name" value="Znf_CCHC_sf"/>
</dbReference>
<dbReference type="SUPFAM" id="SSF57756">
    <property type="entry name" value="Retrovirus zinc finger-like domains"/>
    <property type="match status" value="1"/>
</dbReference>
<dbReference type="Gene3D" id="4.10.60.10">
    <property type="entry name" value="Zinc finger, CCHC-type"/>
    <property type="match status" value="1"/>
</dbReference>
<dbReference type="InterPro" id="IPR001878">
    <property type="entry name" value="Znf_CCHC"/>
</dbReference>
<accession>A0ABQ5KF66</accession>
<evidence type="ECO:0000256" key="2">
    <source>
        <dbReference type="SAM" id="MobiDB-lite"/>
    </source>
</evidence>
<feature type="compositionally biased region" description="Basic and acidic residues" evidence="2">
    <location>
        <begin position="264"/>
        <end position="273"/>
    </location>
</feature>
<name>A0ABQ5KF66_9EUKA</name>
<feature type="non-terminal residue" evidence="4">
    <location>
        <position position="1"/>
    </location>
</feature>
<feature type="region of interest" description="Disordered" evidence="2">
    <location>
        <begin position="1"/>
        <end position="30"/>
    </location>
</feature>
<dbReference type="Proteomes" id="UP001057375">
    <property type="component" value="Unassembled WGS sequence"/>
</dbReference>
<gene>
    <name evidence="4" type="ORF">ADUPG1_001347</name>
</gene>
<keyword evidence="1" id="KW-0863">Zinc-finger</keyword>
<organism evidence="4 5">
    <name type="scientific">Aduncisulcus paluster</name>
    <dbReference type="NCBI Taxonomy" id="2918883"/>
    <lineage>
        <taxon>Eukaryota</taxon>
        <taxon>Metamonada</taxon>
        <taxon>Carpediemonas-like organisms</taxon>
        <taxon>Aduncisulcus</taxon>
    </lineage>
</organism>
<sequence>ASRRPKEEDHTPHAFSASTRTTGQKKVTPEAWQRYGQIIADKRPDLRAKFDEFARSSIEKYGFDVDGTCLGDRKYVGGEGHTRGRYIPRERIMKKDKPCWNCKELGHFTRECTKPMQTADIIQANRNLYFTDRKAFFASKPSGRYPKELKKTEEGNPQTQRDVSKIIDSIFAGIQYTRKPSTPPNVLLIDTLRNKPDEKKEEEKIISEEEAWGTEFDMFVEETLAKQASRIGKRRGSEIPLVENSKAWGVTPTGEPLTPAPTSDTEKPQEQFKPKRNYRRPPPGIRWQDWKEHVDNLCEELEDKPKSEERGRGSKTRGNL</sequence>
<protein>
    <recommendedName>
        <fullName evidence="3">CCHC-type domain-containing protein</fullName>
    </recommendedName>
</protein>
<evidence type="ECO:0000259" key="3">
    <source>
        <dbReference type="PROSITE" id="PS50158"/>
    </source>
</evidence>
<proteinExistence type="predicted"/>
<feature type="compositionally biased region" description="Basic and acidic residues" evidence="2">
    <location>
        <begin position="1"/>
        <end position="12"/>
    </location>
</feature>
<feature type="domain" description="CCHC-type" evidence="3">
    <location>
        <begin position="99"/>
        <end position="114"/>
    </location>
</feature>
<dbReference type="EMBL" id="BQXS01001053">
    <property type="protein sequence ID" value="GKT30024.1"/>
    <property type="molecule type" value="Genomic_DNA"/>
</dbReference>
<reference evidence="4" key="1">
    <citation type="submission" date="2022-03" db="EMBL/GenBank/DDBJ databases">
        <title>Draft genome sequence of Aduncisulcus paluster, a free-living microaerophilic Fornicata.</title>
        <authorList>
            <person name="Yuyama I."/>
            <person name="Kume K."/>
            <person name="Tamura T."/>
            <person name="Inagaki Y."/>
            <person name="Hashimoto T."/>
        </authorList>
    </citation>
    <scope>NUCLEOTIDE SEQUENCE</scope>
    <source>
        <strain evidence="4">NY0171</strain>
    </source>
</reference>
<keyword evidence="5" id="KW-1185">Reference proteome</keyword>
<comment type="caution">
    <text evidence="4">The sequence shown here is derived from an EMBL/GenBank/DDBJ whole genome shotgun (WGS) entry which is preliminary data.</text>
</comment>
<dbReference type="Pfam" id="PF00098">
    <property type="entry name" value="zf-CCHC"/>
    <property type="match status" value="1"/>
</dbReference>
<keyword evidence="1" id="KW-0862">Zinc</keyword>